<reference evidence="4 5" key="1">
    <citation type="submission" date="2017-01" db="EMBL/GenBank/DDBJ databases">
        <authorList>
            <person name="Mah S.A."/>
            <person name="Swanson W.J."/>
            <person name="Moy G.W."/>
            <person name="Vacquier V.D."/>
        </authorList>
    </citation>
    <scope>NUCLEOTIDE SEQUENCE [LARGE SCALE GENOMIC DNA]</scope>
    <source>
        <strain evidence="4 5">CPCC 203464</strain>
    </source>
</reference>
<accession>A0A1N7EY91</accession>
<name>A0A1N7EY91_9NOCA</name>
<dbReference type="SUPFAM" id="SSF56112">
    <property type="entry name" value="Protein kinase-like (PK-like)"/>
    <property type="match status" value="1"/>
</dbReference>
<feature type="domain" description="Aminoglycoside phosphotransferase" evidence="3">
    <location>
        <begin position="78"/>
        <end position="302"/>
    </location>
</feature>
<dbReference type="InterPro" id="IPR002575">
    <property type="entry name" value="Aminoglycoside_PTrfase"/>
</dbReference>
<dbReference type="InterPro" id="IPR050249">
    <property type="entry name" value="Pseudomonas-type_ThrB"/>
</dbReference>
<organism evidence="4 5">
    <name type="scientific">Williamsia sterculiae</name>
    <dbReference type="NCBI Taxonomy" id="1344003"/>
    <lineage>
        <taxon>Bacteria</taxon>
        <taxon>Bacillati</taxon>
        <taxon>Actinomycetota</taxon>
        <taxon>Actinomycetes</taxon>
        <taxon>Mycobacteriales</taxon>
        <taxon>Nocardiaceae</taxon>
        <taxon>Williamsia</taxon>
    </lineage>
</organism>
<dbReference type="GO" id="GO:0004413">
    <property type="term" value="F:homoserine kinase activity"/>
    <property type="evidence" value="ECO:0007669"/>
    <property type="project" value="TreeGrafter"/>
</dbReference>
<sequence length="372" mass="40660">MFPNPGPGNDGVKSSPVGLPDPVEVDHNCPMYHGPVGEELFARAALPAYGCDSDGDLRLLSFSENATFCHRPRDDRSGDTALVLRVHRPGYHSAVAIRSELCWMRALADDTGIATPEVIATTAGAPLVSIDLGGQTRHVDAFALVDGRTAEELPGEMEFGELGRVTARMHQHARSWEPPRWFTRFRWDLTTTLGADKRWGDWRDAPGMTTGLRSIIERADTEVSARLRDFGDAPDRFGLVHADLRLANLMVGPQRSLTVIDFDDCGWSWYLADLATVISWIETGPDAERIVAEWLTGYQEIAPMSADDLAMVPTFIMLRRLMLTAWIGTHPESGAALEVGDGFVGGTAQVAERFLDHSLAATVSPPGPAVMR</sequence>
<dbReference type="Pfam" id="PF01636">
    <property type="entry name" value="APH"/>
    <property type="match status" value="1"/>
</dbReference>
<dbReference type="GO" id="GO:0009088">
    <property type="term" value="P:threonine biosynthetic process"/>
    <property type="evidence" value="ECO:0007669"/>
    <property type="project" value="TreeGrafter"/>
</dbReference>
<gene>
    <name evidence="4" type="ORF">SAMN05445060_1641</name>
</gene>
<evidence type="ECO:0000259" key="3">
    <source>
        <dbReference type="Pfam" id="PF01636"/>
    </source>
</evidence>
<dbReference type="Gene3D" id="3.90.1200.10">
    <property type="match status" value="1"/>
</dbReference>
<dbReference type="STRING" id="1344003.SAMN05445060_1641"/>
<proteinExistence type="inferred from homology"/>
<dbReference type="PANTHER" id="PTHR21064:SF6">
    <property type="entry name" value="AMINOGLYCOSIDE PHOSPHOTRANSFERASE DOMAIN-CONTAINING PROTEIN"/>
    <property type="match status" value="1"/>
</dbReference>
<protein>
    <submittedName>
        <fullName evidence="4">Ser/Thr protein kinase RdoA involved in Cpx stress response, MazF antagonist</fullName>
    </submittedName>
</protein>
<keyword evidence="5" id="KW-1185">Reference proteome</keyword>
<comment type="similarity">
    <text evidence="1">Belongs to the pseudomonas-type ThrB family.</text>
</comment>
<evidence type="ECO:0000313" key="4">
    <source>
        <dbReference type="EMBL" id="SIR93068.1"/>
    </source>
</evidence>
<keyword evidence="4" id="KW-0418">Kinase</keyword>
<feature type="region of interest" description="Disordered" evidence="2">
    <location>
        <begin position="1"/>
        <end position="20"/>
    </location>
</feature>
<evidence type="ECO:0000256" key="2">
    <source>
        <dbReference type="SAM" id="MobiDB-lite"/>
    </source>
</evidence>
<dbReference type="AlphaFoldDB" id="A0A1N7EY91"/>
<dbReference type="Proteomes" id="UP000186218">
    <property type="component" value="Unassembled WGS sequence"/>
</dbReference>
<dbReference type="PANTHER" id="PTHR21064">
    <property type="entry name" value="AMINOGLYCOSIDE PHOSPHOTRANSFERASE DOMAIN-CONTAINING PROTEIN-RELATED"/>
    <property type="match status" value="1"/>
</dbReference>
<keyword evidence="4" id="KW-0808">Transferase</keyword>
<dbReference type="InterPro" id="IPR011009">
    <property type="entry name" value="Kinase-like_dom_sf"/>
</dbReference>
<evidence type="ECO:0000256" key="1">
    <source>
        <dbReference type="ARBA" id="ARBA00038240"/>
    </source>
</evidence>
<dbReference type="EMBL" id="FTNT01000004">
    <property type="protein sequence ID" value="SIR93068.1"/>
    <property type="molecule type" value="Genomic_DNA"/>
</dbReference>
<evidence type="ECO:0000313" key="5">
    <source>
        <dbReference type="Proteomes" id="UP000186218"/>
    </source>
</evidence>